<evidence type="ECO:0000313" key="2">
    <source>
        <dbReference type="Proteomes" id="UP000789390"/>
    </source>
</evidence>
<proteinExistence type="predicted"/>
<comment type="caution">
    <text evidence="1">The sequence shown here is derived from an EMBL/GenBank/DDBJ whole genome shotgun (WGS) entry which is preliminary data.</text>
</comment>
<dbReference type="OrthoDB" id="6383980at2759"/>
<accession>A0A8J2RWC3</accession>
<gene>
    <name evidence="1" type="ORF">DGAL_LOCUS11014</name>
</gene>
<reference evidence="1" key="1">
    <citation type="submission" date="2021-11" db="EMBL/GenBank/DDBJ databases">
        <authorList>
            <person name="Schell T."/>
        </authorList>
    </citation>
    <scope>NUCLEOTIDE SEQUENCE</scope>
    <source>
        <strain evidence="1">M5</strain>
    </source>
</reference>
<dbReference type="Proteomes" id="UP000789390">
    <property type="component" value="Unassembled WGS sequence"/>
</dbReference>
<dbReference type="EMBL" id="CAKKLH010000278">
    <property type="protein sequence ID" value="CAH0107690.1"/>
    <property type="molecule type" value="Genomic_DNA"/>
</dbReference>
<sequence>MDSLGRKQGSTSFFNGIGIFSREKANLRAVPSATYANTGDPKMVFGLNSPAYKAAVLSSNPTSVESYFELIRRLYEASLGEIEDQNAARGGLASDSLVPALAASTSSWKAWPRKLHLGYPKTCRSLLLCLTRNRPRFVLRVA</sequence>
<name>A0A8J2RWC3_9CRUS</name>
<dbReference type="AlphaFoldDB" id="A0A8J2RWC3"/>
<evidence type="ECO:0000313" key="1">
    <source>
        <dbReference type="EMBL" id="CAH0107690.1"/>
    </source>
</evidence>
<organism evidence="1 2">
    <name type="scientific">Daphnia galeata</name>
    <dbReference type="NCBI Taxonomy" id="27404"/>
    <lineage>
        <taxon>Eukaryota</taxon>
        <taxon>Metazoa</taxon>
        <taxon>Ecdysozoa</taxon>
        <taxon>Arthropoda</taxon>
        <taxon>Crustacea</taxon>
        <taxon>Branchiopoda</taxon>
        <taxon>Diplostraca</taxon>
        <taxon>Cladocera</taxon>
        <taxon>Anomopoda</taxon>
        <taxon>Daphniidae</taxon>
        <taxon>Daphnia</taxon>
    </lineage>
</organism>
<keyword evidence="2" id="KW-1185">Reference proteome</keyword>
<protein>
    <submittedName>
        <fullName evidence="1">Uncharacterized protein</fullName>
    </submittedName>
</protein>